<organism evidence="2 3">
    <name type="scientific">Aureobasidium subglaciale (strain EXF-2481)</name>
    <name type="common">Aureobasidium pullulans var. subglaciale</name>
    <dbReference type="NCBI Taxonomy" id="1043005"/>
    <lineage>
        <taxon>Eukaryota</taxon>
        <taxon>Fungi</taxon>
        <taxon>Dikarya</taxon>
        <taxon>Ascomycota</taxon>
        <taxon>Pezizomycotina</taxon>
        <taxon>Dothideomycetes</taxon>
        <taxon>Dothideomycetidae</taxon>
        <taxon>Dothideales</taxon>
        <taxon>Saccotheciaceae</taxon>
        <taxon>Aureobasidium</taxon>
    </lineage>
</organism>
<reference evidence="2 3" key="1">
    <citation type="journal article" date="2014" name="BMC Genomics">
        <title>Genome sequencing of four Aureobasidium pullulans varieties: biotechnological potential, stress tolerance, and description of new species.</title>
        <authorList>
            <person name="Gostin Ar C."/>
            <person name="Ohm R.A."/>
            <person name="Kogej T."/>
            <person name="Sonjak S."/>
            <person name="Turk M."/>
            <person name="Zajc J."/>
            <person name="Zalar P."/>
            <person name="Grube M."/>
            <person name="Sun H."/>
            <person name="Han J."/>
            <person name="Sharma A."/>
            <person name="Chiniquy J."/>
            <person name="Ngan C.Y."/>
            <person name="Lipzen A."/>
            <person name="Barry K."/>
            <person name="Grigoriev I.V."/>
            <person name="Gunde-Cimerman N."/>
        </authorList>
    </citation>
    <scope>NUCLEOTIDE SEQUENCE [LARGE SCALE GENOMIC DNA]</scope>
    <source>
        <strain evidence="2 3">EXF-2481</strain>
    </source>
</reference>
<dbReference type="GeneID" id="25366171"/>
<dbReference type="EMBL" id="KL584756">
    <property type="protein sequence ID" value="KEQ96395.1"/>
    <property type="molecule type" value="Genomic_DNA"/>
</dbReference>
<feature type="region of interest" description="Disordered" evidence="1">
    <location>
        <begin position="227"/>
        <end position="256"/>
    </location>
</feature>
<accession>A0A074YF67</accession>
<evidence type="ECO:0000313" key="3">
    <source>
        <dbReference type="Proteomes" id="UP000030641"/>
    </source>
</evidence>
<dbReference type="OrthoDB" id="3826635at2759"/>
<dbReference type="AlphaFoldDB" id="A0A074YF67"/>
<keyword evidence="3" id="KW-1185">Reference proteome</keyword>
<name>A0A074YF67_AURSE</name>
<evidence type="ECO:0000313" key="2">
    <source>
        <dbReference type="EMBL" id="KEQ96395.1"/>
    </source>
</evidence>
<dbReference type="RefSeq" id="XP_013344948.1">
    <property type="nucleotide sequence ID" value="XM_013489494.1"/>
</dbReference>
<evidence type="ECO:0000256" key="1">
    <source>
        <dbReference type="SAM" id="MobiDB-lite"/>
    </source>
</evidence>
<sequence>MPDFIKDPKLRKGPKNQCTLAWMNEVQQIIDMHMSWHRSPSGLLLCSRFSDLSSGLHLENNVAVAKQEEKRKCPLPHDTYLRHELKDALEKLTLERNHMLFDQKSKAEEIDQAVQEALSRERKKKKRVSFRNRASEEELTSLAMSQRQQTIRNVLDKICDLEEEMEMYQNRLRTEMEDYSDRFRDELSEMKEDLLKLPIGMVAKTSSGEESKRSSFKEGSYVKAVKEDGFGGEAKTGRGKKLEKRRSRLSGFFHRG</sequence>
<dbReference type="Proteomes" id="UP000030641">
    <property type="component" value="Unassembled WGS sequence"/>
</dbReference>
<proteinExistence type="predicted"/>
<protein>
    <submittedName>
        <fullName evidence="2">Uncharacterized protein</fullName>
    </submittedName>
</protein>
<feature type="compositionally biased region" description="Basic residues" evidence="1">
    <location>
        <begin position="237"/>
        <end position="256"/>
    </location>
</feature>
<dbReference type="InParanoid" id="A0A074YF67"/>
<gene>
    <name evidence="2" type="ORF">AUEXF2481DRAFT_38662</name>
</gene>
<dbReference type="HOGENOM" id="CLU_1085803_0_0_1"/>